<name>A0A314YD72_PRUYE</name>
<accession>A0A314YD72</accession>
<proteinExistence type="predicted"/>
<comment type="caution">
    <text evidence="1">The sequence shown here is derived from an EMBL/GenBank/DDBJ whole genome shotgun (WGS) entry which is preliminary data.</text>
</comment>
<reference evidence="1 2" key="1">
    <citation type="submission" date="2018-02" db="EMBL/GenBank/DDBJ databases">
        <title>Draft genome of wild Prunus yedoensis var. nudiflora.</title>
        <authorList>
            <person name="Baek S."/>
            <person name="Kim J.-H."/>
            <person name="Choi K."/>
            <person name="Kim G.-B."/>
            <person name="Cho A."/>
            <person name="Jang H."/>
            <person name="Shin C.-H."/>
            <person name="Yu H.-J."/>
            <person name="Mun J.-H."/>
        </authorList>
    </citation>
    <scope>NUCLEOTIDE SEQUENCE [LARGE SCALE GENOMIC DNA]</scope>
    <source>
        <strain evidence="2">cv. Jeju island</strain>
        <tissue evidence="1">Leaf</tissue>
    </source>
</reference>
<dbReference type="AlphaFoldDB" id="A0A314YD72"/>
<evidence type="ECO:0000313" key="1">
    <source>
        <dbReference type="EMBL" id="PQQ06405.1"/>
    </source>
</evidence>
<dbReference type="Proteomes" id="UP000250321">
    <property type="component" value="Unassembled WGS sequence"/>
</dbReference>
<sequence length="67" mass="7614">MNLEGFATSRNLLSWISYISLGPRSIDNSRESNMGKLNDFHPKSFVNSSPRIRTGYDNEAIIRPANR</sequence>
<dbReference type="EMBL" id="PJQY01000967">
    <property type="protein sequence ID" value="PQQ06405.1"/>
    <property type="molecule type" value="Genomic_DNA"/>
</dbReference>
<evidence type="ECO:0000313" key="2">
    <source>
        <dbReference type="Proteomes" id="UP000250321"/>
    </source>
</evidence>
<organism evidence="1 2">
    <name type="scientific">Prunus yedoensis var. nudiflora</name>
    <dbReference type="NCBI Taxonomy" id="2094558"/>
    <lineage>
        <taxon>Eukaryota</taxon>
        <taxon>Viridiplantae</taxon>
        <taxon>Streptophyta</taxon>
        <taxon>Embryophyta</taxon>
        <taxon>Tracheophyta</taxon>
        <taxon>Spermatophyta</taxon>
        <taxon>Magnoliopsida</taxon>
        <taxon>eudicotyledons</taxon>
        <taxon>Gunneridae</taxon>
        <taxon>Pentapetalae</taxon>
        <taxon>rosids</taxon>
        <taxon>fabids</taxon>
        <taxon>Rosales</taxon>
        <taxon>Rosaceae</taxon>
        <taxon>Amygdaloideae</taxon>
        <taxon>Amygdaleae</taxon>
        <taxon>Prunus</taxon>
    </lineage>
</organism>
<protein>
    <submittedName>
        <fullName evidence="1">Uncharacterized protein</fullName>
    </submittedName>
</protein>
<gene>
    <name evidence="1" type="ORF">Pyn_17483</name>
</gene>
<keyword evidence="2" id="KW-1185">Reference proteome</keyword>